<dbReference type="InterPro" id="IPR050155">
    <property type="entry name" value="HAD-like_hydrolase_sf"/>
</dbReference>
<dbReference type="SFLD" id="SFLDG01135">
    <property type="entry name" value="C1.5.6:_HAD__Beta-PGM__Phospha"/>
    <property type="match status" value="1"/>
</dbReference>
<gene>
    <name evidence="1" type="ORF">UFOPK3204_01271</name>
</gene>
<sequence>MTNSRVVLFDLDGTITDSAPGIIACIRYALADIGLEGPDDDAMRSFLGPPLVDTFINHFGVTPAESTRMIAKYRERYHDVGEYENAVYPGLPEILADLQTQGATIATATSKPTESATRILTHFGLDGYFTFIGGAEMHGARQHKADVIAHTLEELGIEDPGATDIHMVGDRSHDVLGAKAFGIPTIGVLWGYGSRAELTDAGAVSIVDDAAELRALLELN</sequence>
<evidence type="ECO:0000313" key="1">
    <source>
        <dbReference type="EMBL" id="CAB4833550.1"/>
    </source>
</evidence>
<dbReference type="SUPFAM" id="SSF56784">
    <property type="entry name" value="HAD-like"/>
    <property type="match status" value="1"/>
</dbReference>
<dbReference type="SFLD" id="SFLDS00003">
    <property type="entry name" value="Haloacid_Dehalogenase"/>
    <property type="match status" value="1"/>
</dbReference>
<dbReference type="Gene3D" id="1.10.150.240">
    <property type="entry name" value="Putative phosphatase, domain 2"/>
    <property type="match status" value="1"/>
</dbReference>
<dbReference type="GO" id="GO:0005829">
    <property type="term" value="C:cytosol"/>
    <property type="evidence" value="ECO:0007669"/>
    <property type="project" value="TreeGrafter"/>
</dbReference>
<accession>A0A6J7AM35</accession>
<dbReference type="InterPro" id="IPR023198">
    <property type="entry name" value="PGP-like_dom2"/>
</dbReference>
<dbReference type="InterPro" id="IPR041492">
    <property type="entry name" value="HAD_2"/>
</dbReference>
<dbReference type="AlphaFoldDB" id="A0A6J7AM35"/>
<dbReference type="Gene3D" id="3.40.50.1000">
    <property type="entry name" value="HAD superfamily/HAD-like"/>
    <property type="match status" value="1"/>
</dbReference>
<protein>
    <submittedName>
        <fullName evidence="1">Unannotated protein</fullName>
    </submittedName>
</protein>
<proteinExistence type="predicted"/>
<dbReference type="GO" id="GO:0004713">
    <property type="term" value="F:protein tyrosine kinase activity"/>
    <property type="evidence" value="ECO:0007669"/>
    <property type="project" value="TreeGrafter"/>
</dbReference>
<name>A0A6J7AM35_9ZZZZ</name>
<dbReference type="Pfam" id="PF13419">
    <property type="entry name" value="HAD_2"/>
    <property type="match status" value="1"/>
</dbReference>
<organism evidence="1">
    <name type="scientific">freshwater metagenome</name>
    <dbReference type="NCBI Taxonomy" id="449393"/>
    <lineage>
        <taxon>unclassified sequences</taxon>
        <taxon>metagenomes</taxon>
        <taxon>ecological metagenomes</taxon>
    </lineage>
</organism>
<dbReference type="NCBIfam" id="TIGR01549">
    <property type="entry name" value="HAD-SF-IA-v1"/>
    <property type="match status" value="1"/>
</dbReference>
<dbReference type="InterPro" id="IPR006439">
    <property type="entry name" value="HAD-SF_hydro_IA"/>
</dbReference>
<dbReference type="InterPro" id="IPR036412">
    <property type="entry name" value="HAD-like_sf"/>
</dbReference>
<dbReference type="PANTHER" id="PTHR43434:SF20">
    <property type="entry name" value="5'-NUCLEOTIDASE"/>
    <property type="match status" value="1"/>
</dbReference>
<reference evidence="1" key="1">
    <citation type="submission" date="2020-05" db="EMBL/GenBank/DDBJ databases">
        <authorList>
            <person name="Chiriac C."/>
            <person name="Salcher M."/>
            <person name="Ghai R."/>
            <person name="Kavagutti S V."/>
        </authorList>
    </citation>
    <scope>NUCLEOTIDE SEQUENCE</scope>
</reference>
<dbReference type="InterPro" id="IPR023214">
    <property type="entry name" value="HAD_sf"/>
</dbReference>
<dbReference type="PANTHER" id="PTHR43434">
    <property type="entry name" value="PHOSPHOGLYCOLATE PHOSPHATASE"/>
    <property type="match status" value="1"/>
</dbReference>
<dbReference type="SFLD" id="SFLDG01129">
    <property type="entry name" value="C1.5:_HAD__Beta-PGM__Phosphata"/>
    <property type="match status" value="1"/>
</dbReference>
<dbReference type="EMBL" id="CAFABK010000064">
    <property type="protein sequence ID" value="CAB4833550.1"/>
    <property type="molecule type" value="Genomic_DNA"/>
</dbReference>